<dbReference type="AlphaFoldDB" id="G8A2R4"/>
<proteinExistence type="predicted"/>
<keyword evidence="3" id="KW-1185">Reference proteome</keyword>
<dbReference type="InterPro" id="IPR027417">
    <property type="entry name" value="P-loop_NTPase"/>
</dbReference>
<dbReference type="PANTHER" id="PTHR48040:SF13">
    <property type="entry name" value="ABC TRANSPORTER G FAMILY MEMBER 31"/>
    <property type="match status" value="1"/>
</dbReference>
<dbReference type="eggNOG" id="KOG0065">
    <property type="taxonomic scope" value="Eukaryota"/>
</dbReference>
<dbReference type="Proteomes" id="UP000002051">
    <property type="component" value="Chromosome 8"/>
</dbReference>
<evidence type="ECO:0000313" key="3">
    <source>
        <dbReference type="Proteomes" id="UP000002051"/>
    </source>
</evidence>
<dbReference type="OMA" id="WLFVEEN"/>
<name>G8A2R4_MEDTR</name>
<evidence type="ECO:0000313" key="1">
    <source>
        <dbReference type="EMBL" id="KEH18297.1"/>
    </source>
</evidence>
<dbReference type="PANTHER" id="PTHR48040">
    <property type="entry name" value="PLEIOTROPIC DRUG RESISTANCE PROTEIN 1-LIKE ISOFORM X1"/>
    <property type="match status" value="1"/>
</dbReference>
<dbReference type="PaxDb" id="3880-AES85752"/>
<organism evidence="1 3">
    <name type="scientific">Medicago truncatula</name>
    <name type="common">Barrel medic</name>
    <name type="synonym">Medicago tribuloides</name>
    <dbReference type="NCBI Taxonomy" id="3880"/>
    <lineage>
        <taxon>Eukaryota</taxon>
        <taxon>Viridiplantae</taxon>
        <taxon>Streptophyta</taxon>
        <taxon>Embryophyta</taxon>
        <taxon>Tracheophyta</taxon>
        <taxon>Spermatophyta</taxon>
        <taxon>Magnoliopsida</taxon>
        <taxon>eudicotyledons</taxon>
        <taxon>Gunneridae</taxon>
        <taxon>Pentapetalae</taxon>
        <taxon>rosids</taxon>
        <taxon>fabids</taxon>
        <taxon>Fabales</taxon>
        <taxon>Fabaceae</taxon>
        <taxon>Papilionoideae</taxon>
        <taxon>50 kb inversion clade</taxon>
        <taxon>NPAAA clade</taxon>
        <taxon>Hologalegina</taxon>
        <taxon>IRL clade</taxon>
        <taxon>Trifolieae</taxon>
        <taxon>Medicago</taxon>
    </lineage>
</organism>
<dbReference type="EnsemblPlants" id="KEH18297">
    <property type="protein sequence ID" value="KEH18297"/>
    <property type="gene ID" value="MTR_8g015780"/>
</dbReference>
<reference evidence="1 3" key="2">
    <citation type="journal article" date="2014" name="BMC Genomics">
        <title>An improved genome release (version Mt4.0) for the model legume Medicago truncatula.</title>
        <authorList>
            <person name="Tang H."/>
            <person name="Krishnakumar V."/>
            <person name="Bidwell S."/>
            <person name="Rosen B."/>
            <person name="Chan A."/>
            <person name="Zhou S."/>
            <person name="Gentzbittel L."/>
            <person name="Childs K.L."/>
            <person name="Yandell M."/>
            <person name="Gundlach H."/>
            <person name="Mayer K.F."/>
            <person name="Schwartz D.C."/>
            <person name="Town C.D."/>
        </authorList>
    </citation>
    <scope>GENOME REANNOTATION</scope>
    <source>
        <strain evidence="1">A17</strain>
        <strain evidence="2 3">cv. Jemalong A17</strain>
    </source>
</reference>
<sequence length="147" mass="17155">MPIKILIILLDQTHAFKNKRLREFSIVVELVANPSIIFMDEPTSDLDARAAAIVMQTVRNTVDTWRTFVCTIYQPILKLYFSHSSQEFWICQLHTLSIVICREISTPTPCSNDLFFPTKYSQPFFMQFKACFWKEKKILVILDKSSI</sequence>
<dbReference type="Gene3D" id="3.40.50.300">
    <property type="entry name" value="P-loop containing nucleotide triphosphate hydrolases"/>
    <property type="match status" value="1"/>
</dbReference>
<protein>
    <submittedName>
        <fullName evidence="1">Pleiotropic drug resistance subfamily protein, putative</fullName>
    </submittedName>
</protein>
<reference evidence="2" key="3">
    <citation type="submission" date="2015-04" db="UniProtKB">
        <authorList>
            <consortium name="EnsemblPlants"/>
        </authorList>
    </citation>
    <scope>IDENTIFICATION</scope>
    <source>
        <strain evidence="2">cv. Jemalong A17</strain>
    </source>
</reference>
<dbReference type="EMBL" id="CM001224">
    <property type="protein sequence ID" value="KEH18297.1"/>
    <property type="molecule type" value="Genomic_DNA"/>
</dbReference>
<gene>
    <name evidence="1" type="ordered locus">MTR_8g015780</name>
</gene>
<dbReference type="HOGENOM" id="CLU_1770832_0_0_1"/>
<dbReference type="SUPFAM" id="SSF52540">
    <property type="entry name" value="P-loop containing nucleoside triphosphate hydrolases"/>
    <property type="match status" value="1"/>
</dbReference>
<evidence type="ECO:0000313" key="2">
    <source>
        <dbReference type="EnsemblPlants" id="KEH18297"/>
    </source>
</evidence>
<reference evidence="1 3" key="1">
    <citation type="journal article" date="2011" name="Nature">
        <title>The Medicago genome provides insight into the evolution of rhizobial symbioses.</title>
        <authorList>
            <person name="Young N.D."/>
            <person name="Debelle F."/>
            <person name="Oldroyd G.E."/>
            <person name="Geurts R."/>
            <person name="Cannon S.B."/>
            <person name="Udvardi M.K."/>
            <person name="Benedito V.A."/>
            <person name="Mayer K.F."/>
            <person name="Gouzy J."/>
            <person name="Schoof H."/>
            <person name="Van de Peer Y."/>
            <person name="Proost S."/>
            <person name="Cook D.R."/>
            <person name="Meyers B.C."/>
            <person name="Spannagl M."/>
            <person name="Cheung F."/>
            <person name="De Mita S."/>
            <person name="Krishnakumar V."/>
            <person name="Gundlach H."/>
            <person name="Zhou S."/>
            <person name="Mudge J."/>
            <person name="Bharti A.K."/>
            <person name="Murray J.D."/>
            <person name="Naoumkina M.A."/>
            <person name="Rosen B."/>
            <person name="Silverstein K.A."/>
            <person name="Tang H."/>
            <person name="Rombauts S."/>
            <person name="Zhao P.X."/>
            <person name="Zhou P."/>
            <person name="Barbe V."/>
            <person name="Bardou P."/>
            <person name="Bechner M."/>
            <person name="Bellec A."/>
            <person name="Berger A."/>
            <person name="Berges H."/>
            <person name="Bidwell S."/>
            <person name="Bisseling T."/>
            <person name="Choisne N."/>
            <person name="Couloux A."/>
            <person name="Denny R."/>
            <person name="Deshpande S."/>
            <person name="Dai X."/>
            <person name="Doyle J.J."/>
            <person name="Dudez A.M."/>
            <person name="Farmer A.D."/>
            <person name="Fouteau S."/>
            <person name="Franken C."/>
            <person name="Gibelin C."/>
            <person name="Gish J."/>
            <person name="Goldstein S."/>
            <person name="Gonzalez A.J."/>
            <person name="Green P.J."/>
            <person name="Hallab A."/>
            <person name="Hartog M."/>
            <person name="Hua A."/>
            <person name="Humphray S.J."/>
            <person name="Jeong D.H."/>
            <person name="Jing Y."/>
            <person name="Jocker A."/>
            <person name="Kenton S.M."/>
            <person name="Kim D.J."/>
            <person name="Klee K."/>
            <person name="Lai H."/>
            <person name="Lang C."/>
            <person name="Lin S."/>
            <person name="Macmil S.L."/>
            <person name="Magdelenat G."/>
            <person name="Matthews L."/>
            <person name="McCorrison J."/>
            <person name="Monaghan E.L."/>
            <person name="Mun J.H."/>
            <person name="Najar F.Z."/>
            <person name="Nicholson C."/>
            <person name="Noirot C."/>
            <person name="O'Bleness M."/>
            <person name="Paule C.R."/>
            <person name="Poulain J."/>
            <person name="Prion F."/>
            <person name="Qin B."/>
            <person name="Qu C."/>
            <person name="Retzel E.F."/>
            <person name="Riddle C."/>
            <person name="Sallet E."/>
            <person name="Samain S."/>
            <person name="Samson N."/>
            <person name="Sanders I."/>
            <person name="Saurat O."/>
            <person name="Scarpelli C."/>
            <person name="Schiex T."/>
            <person name="Segurens B."/>
            <person name="Severin A.J."/>
            <person name="Sherrier D.J."/>
            <person name="Shi R."/>
            <person name="Sims S."/>
            <person name="Singer S.R."/>
            <person name="Sinharoy S."/>
            <person name="Sterck L."/>
            <person name="Viollet A."/>
            <person name="Wang B.B."/>
            <person name="Wang K."/>
            <person name="Wang M."/>
            <person name="Wang X."/>
            <person name="Warfsmann J."/>
            <person name="Weissenbach J."/>
            <person name="White D.D."/>
            <person name="White J.D."/>
            <person name="Wiley G.B."/>
            <person name="Wincker P."/>
            <person name="Xing Y."/>
            <person name="Yang L."/>
            <person name="Yao Z."/>
            <person name="Ying F."/>
            <person name="Zhai J."/>
            <person name="Zhou L."/>
            <person name="Zuber A."/>
            <person name="Denarie J."/>
            <person name="Dixon R.A."/>
            <person name="May G.D."/>
            <person name="Schwartz D.C."/>
            <person name="Rogers J."/>
            <person name="Quetier F."/>
            <person name="Town C.D."/>
            <person name="Roe B.A."/>
        </authorList>
    </citation>
    <scope>NUCLEOTIDE SEQUENCE [LARGE SCALE GENOMIC DNA]</scope>
    <source>
        <strain evidence="1">A17</strain>
        <strain evidence="2 3">cv. Jemalong A17</strain>
    </source>
</reference>
<accession>G8A2R4</accession>